<dbReference type="Gene3D" id="2.170.270.10">
    <property type="entry name" value="SET domain"/>
    <property type="match status" value="1"/>
</dbReference>
<dbReference type="InterPro" id="IPR001214">
    <property type="entry name" value="SET_dom"/>
</dbReference>
<dbReference type="PANTHER" id="PTHR46223:SF3">
    <property type="entry name" value="HISTONE-LYSINE N-METHYLTRANSFERASE SET-23"/>
    <property type="match status" value="1"/>
</dbReference>
<evidence type="ECO:0000256" key="7">
    <source>
        <dbReference type="ARBA" id="ARBA00022833"/>
    </source>
</evidence>
<evidence type="ECO:0000256" key="1">
    <source>
        <dbReference type="ARBA" id="ARBA00004286"/>
    </source>
</evidence>
<reference evidence="12" key="1">
    <citation type="submission" date="2021-06" db="EMBL/GenBank/DDBJ databases">
        <authorList>
            <person name="Kallberg Y."/>
            <person name="Tangrot J."/>
            <person name="Rosling A."/>
        </authorList>
    </citation>
    <scope>NUCLEOTIDE SEQUENCE</scope>
    <source>
        <strain evidence="12">MT106</strain>
    </source>
</reference>
<dbReference type="InterPro" id="IPR046341">
    <property type="entry name" value="SET_dom_sf"/>
</dbReference>
<dbReference type="SMART" id="SM00468">
    <property type="entry name" value="PreSET"/>
    <property type="match status" value="1"/>
</dbReference>
<organism evidence="12 13">
    <name type="scientific">Ambispora gerdemannii</name>
    <dbReference type="NCBI Taxonomy" id="144530"/>
    <lineage>
        <taxon>Eukaryota</taxon>
        <taxon>Fungi</taxon>
        <taxon>Fungi incertae sedis</taxon>
        <taxon>Mucoromycota</taxon>
        <taxon>Glomeromycotina</taxon>
        <taxon>Glomeromycetes</taxon>
        <taxon>Archaeosporales</taxon>
        <taxon>Ambisporaceae</taxon>
        <taxon>Ambispora</taxon>
    </lineage>
</organism>
<dbReference type="SUPFAM" id="SSF82199">
    <property type="entry name" value="SET domain"/>
    <property type="match status" value="1"/>
</dbReference>
<comment type="subcellular location">
    <subcellularLocation>
        <location evidence="1">Chromosome</location>
    </subcellularLocation>
</comment>
<dbReference type="PROSITE" id="PS50868">
    <property type="entry name" value="POST_SET"/>
    <property type="match status" value="1"/>
</dbReference>
<dbReference type="PROSITE" id="PS50280">
    <property type="entry name" value="SET"/>
    <property type="match status" value="1"/>
</dbReference>
<evidence type="ECO:0000256" key="3">
    <source>
        <dbReference type="ARBA" id="ARBA00022603"/>
    </source>
</evidence>
<protein>
    <submittedName>
        <fullName evidence="12">12186_t:CDS:1</fullName>
    </submittedName>
</protein>
<dbReference type="EMBL" id="CAJVPL010005655">
    <property type="protein sequence ID" value="CAG8659619.1"/>
    <property type="molecule type" value="Genomic_DNA"/>
</dbReference>
<dbReference type="GO" id="GO:0005694">
    <property type="term" value="C:chromosome"/>
    <property type="evidence" value="ECO:0007669"/>
    <property type="project" value="UniProtKB-SubCell"/>
</dbReference>
<dbReference type="GO" id="GO:0032259">
    <property type="term" value="P:methylation"/>
    <property type="evidence" value="ECO:0007669"/>
    <property type="project" value="UniProtKB-KW"/>
</dbReference>
<feature type="domain" description="SET" evidence="9">
    <location>
        <begin position="207"/>
        <end position="330"/>
    </location>
</feature>
<keyword evidence="7" id="KW-0862">Zinc</keyword>
<dbReference type="PROSITE" id="PS50867">
    <property type="entry name" value="PRE_SET"/>
    <property type="match status" value="1"/>
</dbReference>
<evidence type="ECO:0000259" key="9">
    <source>
        <dbReference type="PROSITE" id="PS50280"/>
    </source>
</evidence>
<dbReference type="GO" id="GO:0005634">
    <property type="term" value="C:nucleus"/>
    <property type="evidence" value="ECO:0007669"/>
    <property type="project" value="InterPro"/>
</dbReference>
<evidence type="ECO:0000313" key="12">
    <source>
        <dbReference type="EMBL" id="CAG8659619.1"/>
    </source>
</evidence>
<dbReference type="InterPro" id="IPR003616">
    <property type="entry name" value="Post-SET_dom"/>
</dbReference>
<dbReference type="AlphaFoldDB" id="A0A9N9E4P2"/>
<sequence length="368" mass="42034">MSRSLDLNNNNHDQHREIISVKNHRKKSPQPDSVVDKFNETMEKQNQAFLNFNFASSSSPAQPKLKFFPRAPVIPIPSFPSPHDRVPSPIIEAKHDKICTIPPVTISKDEPYWDNHPIDFFYVENSIMVSGVPSINFDAVIGCQCEDANCGKFGVQCACLDDNEYMPYYSNEGQLLLVPGRLIRECNSKCKCGPMCTNRVAQKGRNMTLDIFQTISKGWGVRARNNIPANTFIDFYTGIIMPKSEADALVPKYTQSGRSYLFDLDFHQPVFYTVDSNYFGNVTRFFNHSCDPNLSVYSILIESMDIKMPNIGFFTRRPVKEGEELTFDYFGLRHRKRSKAFDESSIVLEPGQRFCRCGAKECRRIINI</sequence>
<dbReference type="OrthoDB" id="308383at2759"/>
<evidence type="ECO:0000256" key="5">
    <source>
        <dbReference type="ARBA" id="ARBA00022691"/>
    </source>
</evidence>
<evidence type="ECO:0000256" key="8">
    <source>
        <dbReference type="SAM" id="MobiDB-lite"/>
    </source>
</evidence>
<proteinExistence type="predicted"/>
<keyword evidence="4" id="KW-0808">Transferase</keyword>
<name>A0A9N9E4P2_9GLOM</name>
<dbReference type="GO" id="GO:0008270">
    <property type="term" value="F:zinc ion binding"/>
    <property type="evidence" value="ECO:0007669"/>
    <property type="project" value="InterPro"/>
</dbReference>
<dbReference type="InterPro" id="IPR050973">
    <property type="entry name" value="H3K9_Histone-Lys_N-MTase"/>
</dbReference>
<feature type="region of interest" description="Disordered" evidence="8">
    <location>
        <begin position="1"/>
        <end position="34"/>
    </location>
</feature>
<keyword evidence="6" id="KW-0479">Metal-binding</keyword>
<keyword evidence="5" id="KW-0949">S-adenosyl-L-methionine</keyword>
<dbReference type="Pfam" id="PF05033">
    <property type="entry name" value="Pre-SET"/>
    <property type="match status" value="1"/>
</dbReference>
<dbReference type="PANTHER" id="PTHR46223">
    <property type="entry name" value="HISTONE-LYSINE N-METHYLTRANSFERASE SUV39H"/>
    <property type="match status" value="1"/>
</dbReference>
<keyword evidence="3" id="KW-0489">Methyltransferase</keyword>
<dbReference type="InterPro" id="IPR007728">
    <property type="entry name" value="Pre-SET_dom"/>
</dbReference>
<dbReference type="GO" id="GO:0042054">
    <property type="term" value="F:histone methyltransferase activity"/>
    <property type="evidence" value="ECO:0007669"/>
    <property type="project" value="InterPro"/>
</dbReference>
<evidence type="ECO:0000256" key="2">
    <source>
        <dbReference type="ARBA" id="ARBA00022454"/>
    </source>
</evidence>
<dbReference type="Pfam" id="PF00856">
    <property type="entry name" value="SET"/>
    <property type="match status" value="1"/>
</dbReference>
<feature type="compositionally biased region" description="Polar residues" evidence="8">
    <location>
        <begin position="1"/>
        <end position="11"/>
    </location>
</feature>
<evidence type="ECO:0000256" key="4">
    <source>
        <dbReference type="ARBA" id="ARBA00022679"/>
    </source>
</evidence>
<dbReference type="SMART" id="SM00317">
    <property type="entry name" value="SET"/>
    <property type="match status" value="1"/>
</dbReference>
<feature type="domain" description="Post-SET" evidence="11">
    <location>
        <begin position="351"/>
        <end position="367"/>
    </location>
</feature>
<accession>A0A9N9E4P2</accession>
<gene>
    <name evidence="12" type="ORF">AGERDE_LOCUS11748</name>
</gene>
<evidence type="ECO:0000313" key="13">
    <source>
        <dbReference type="Proteomes" id="UP000789831"/>
    </source>
</evidence>
<dbReference type="Proteomes" id="UP000789831">
    <property type="component" value="Unassembled WGS sequence"/>
</dbReference>
<feature type="domain" description="Pre-SET" evidence="10">
    <location>
        <begin position="141"/>
        <end position="204"/>
    </location>
</feature>
<keyword evidence="2" id="KW-0158">Chromosome</keyword>
<evidence type="ECO:0000259" key="11">
    <source>
        <dbReference type="PROSITE" id="PS50868"/>
    </source>
</evidence>
<evidence type="ECO:0000256" key="6">
    <source>
        <dbReference type="ARBA" id="ARBA00022723"/>
    </source>
</evidence>
<evidence type="ECO:0000259" key="10">
    <source>
        <dbReference type="PROSITE" id="PS50867"/>
    </source>
</evidence>
<keyword evidence="13" id="KW-1185">Reference proteome</keyword>
<comment type="caution">
    <text evidence="12">The sequence shown here is derived from an EMBL/GenBank/DDBJ whole genome shotgun (WGS) entry which is preliminary data.</text>
</comment>